<evidence type="ECO:0000256" key="1">
    <source>
        <dbReference type="SAM" id="MobiDB-lite"/>
    </source>
</evidence>
<dbReference type="STRING" id="4113.M1DTH4"/>
<keyword evidence="3" id="KW-1185">Reference proteome</keyword>
<organism evidence="2 3">
    <name type="scientific">Solanum tuberosum</name>
    <name type="common">Potato</name>
    <dbReference type="NCBI Taxonomy" id="4113"/>
    <lineage>
        <taxon>Eukaryota</taxon>
        <taxon>Viridiplantae</taxon>
        <taxon>Streptophyta</taxon>
        <taxon>Embryophyta</taxon>
        <taxon>Tracheophyta</taxon>
        <taxon>Spermatophyta</taxon>
        <taxon>Magnoliopsida</taxon>
        <taxon>eudicotyledons</taxon>
        <taxon>Gunneridae</taxon>
        <taxon>Pentapetalae</taxon>
        <taxon>asterids</taxon>
        <taxon>lamiids</taxon>
        <taxon>Solanales</taxon>
        <taxon>Solanaceae</taxon>
        <taxon>Solanoideae</taxon>
        <taxon>Solaneae</taxon>
        <taxon>Solanum</taxon>
    </lineage>
</organism>
<evidence type="ECO:0000313" key="2">
    <source>
        <dbReference type="EnsemblPlants" id="PGSC0003DMT400094134"/>
    </source>
</evidence>
<accession>M1DTH4</accession>
<dbReference type="HOGENOM" id="CLU_2282461_0_0_1"/>
<name>M1DTH4_SOLTU</name>
<dbReference type="EnsemblPlants" id="PGSC0003DMT400094134">
    <property type="protein sequence ID" value="PGSC0003DMT400094134"/>
    <property type="gene ID" value="PGSC0003DMG400043705"/>
</dbReference>
<dbReference type="Gramene" id="PGSC0003DMT400094134">
    <property type="protein sequence ID" value="PGSC0003DMT400094134"/>
    <property type="gene ID" value="PGSC0003DMG400043705"/>
</dbReference>
<dbReference type="PANTHER" id="PTHR37616:SF3">
    <property type="entry name" value="BZIP DOMAIN-CONTAINING PROTEIN"/>
    <property type="match status" value="1"/>
</dbReference>
<reference evidence="2" key="2">
    <citation type="submission" date="2015-06" db="UniProtKB">
        <authorList>
            <consortium name="EnsemblPlants"/>
        </authorList>
    </citation>
    <scope>IDENTIFICATION</scope>
    <source>
        <strain evidence="2">DM1-3 516 R44</strain>
    </source>
</reference>
<proteinExistence type="predicted"/>
<dbReference type="PaxDb" id="4113-PGSC0003DMT400094134"/>
<evidence type="ECO:0000313" key="3">
    <source>
        <dbReference type="Proteomes" id="UP000011115"/>
    </source>
</evidence>
<sequence>MNAKISYEMAENVTVKAQLGATGVPPQVPPSPGYHSSHYGRGGQRESNQKNTNKAVDEFVYVGCGYDPLENSLYVPRNDKLVEKDGNLIIQSVLGSEKALFE</sequence>
<dbReference type="PANTHER" id="PTHR37616">
    <property type="entry name" value="BZIP TRANSCRIPTION FACTOR 60-LIKE"/>
    <property type="match status" value="1"/>
</dbReference>
<protein>
    <submittedName>
        <fullName evidence="2">BZIP family transcription factor</fullName>
    </submittedName>
</protein>
<reference evidence="3" key="1">
    <citation type="journal article" date="2011" name="Nature">
        <title>Genome sequence and analysis of the tuber crop potato.</title>
        <authorList>
            <consortium name="The Potato Genome Sequencing Consortium"/>
        </authorList>
    </citation>
    <scope>NUCLEOTIDE SEQUENCE [LARGE SCALE GENOMIC DNA]</scope>
    <source>
        <strain evidence="3">cv. DM1-3 516 R44</strain>
    </source>
</reference>
<feature type="region of interest" description="Disordered" evidence="1">
    <location>
        <begin position="18"/>
        <end position="52"/>
    </location>
</feature>
<dbReference type="Proteomes" id="UP000011115">
    <property type="component" value="Unassembled WGS sequence"/>
</dbReference>
<dbReference type="AlphaFoldDB" id="M1DTH4"/>
<dbReference type="InParanoid" id="M1DTH4"/>